<organism evidence="1">
    <name type="scientific">virus sp. ct6Ax4</name>
    <dbReference type="NCBI Taxonomy" id="2826791"/>
    <lineage>
        <taxon>Viruses</taxon>
    </lineage>
</organism>
<reference evidence="1" key="1">
    <citation type="journal article" date="2021" name="Proc. Natl. Acad. Sci. U.S.A.">
        <title>A Catalog of Tens of Thousands of Viruses from Human Metagenomes Reveals Hidden Associations with Chronic Diseases.</title>
        <authorList>
            <person name="Tisza M.J."/>
            <person name="Buck C.B."/>
        </authorList>
    </citation>
    <scope>NUCLEOTIDE SEQUENCE</scope>
    <source>
        <strain evidence="1">Ct6Ax4</strain>
    </source>
</reference>
<name>A0A8S5R6B8_9VIRU</name>
<sequence>MVSHKQAIIFIVRADGSAAQEVITILIENYIPFGYENRISREKLSADTHMSDRKIRKLMEEALLYRDTLIINIDNGYFRPDGSLGDRQKAKAYLYREKMRTSSCSKRCKAIRKCLTPKAEDTGQMSLKEFGIG</sequence>
<evidence type="ECO:0000313" key="1">
    <source>
        <dbReference type="EMBL" id="DAE26928.1"/>
    </source>
</evidence>
<dbReference type="EMBL" id="BK015824">
    <property type="protein sequence ID" value="DAE26928.1"/>
    <property type="molecule type" value="Genomic_DNA"/>
</dbReference>
<proteinExistence type="predicted"/>
<protein>
    <submittedName>
        <fullName evidence="1">Uncharacterized protein</fullName>
    </submittedName>
</protein>
<accession>A0A8S5R6B8</accession>